<gene>
    <name evidence="2" type="ORF">BDZ83DRAFT_637775</name>
</gene>
<evidence type="ECO:0000256" key="1">
    <source>
        <dbReference type="SAM" id="MobiDB-lite"/>
    </source>
</evidence>
<dbReference type="AlphaFoldDB" id="A0AAD8XCJ4"/>
<dbReference type="Proteomes" id="UP001244207">
    <property type="component" value="Unassembled WGS sequence"/>
</dbReference>
<reference evidence="2" key="1">
    <citation type="submission" date="2021-12" db="EMBL/GenBank/DDBJ databases">
        <title>Comparative genomics, transcriptomics and evolutionary studies reveal genomic signatures of adaptation to plant cell wall in hemibiotrophic fungi.</title>
        <authorList>
            <consortium name="DOE Joint Genome Institute"/>
            <person name="Baroncelli R."/>
            <person name="Diaz J.F."/>
            <person name="Benocci T."/>
            <person name="Peng M."/>
            <person name="Battaglia E."/>
            <person name="Haridas S."/>
            <person name="Andreopoulos W."/>
            <person name="Labutti K."/>
            <person name="Pangilinan J."/>
            <person name="Floch G.L."/>
            <person name="Makela M.R."/>
            <person name="Henrissat B."/>
            <person name="Grigoriev I.V."/>
            <person name="Crouch J.A."/>
            <person name="De Vries R.P."/>
            <person name="Sukno S.A."/>
            <person name="Thon M.R."/>
        </authorList>
    </citation>
    <scope>NUCLEOTIDE SEQUENCE</scope>
    <source>
        <strain evidence="2">CBS 112980</strain>
    </source>
</reference>
<proteinExistence type="predicted"/>
<evidence type="ECO:0000313" key="3">
    <source>
        <dbReference type="Proteomes" id="UP001244207"/>
    </source>
</evidence>
<dbReference type="EMBL" id="JAHMHS010000140">
    <property type="protein sequence ID" value="KAK1713307.1"/>
    <property type="molecule type" value="Genomic_DNA"/>
</dbReference>
<accession>A0AAD8XCJ4</accession>
<protein>
    <submittedName>
        <fullName evidence="2">Uncharacterized protein</fullName>
    </submittedName>
</protein>
<dbReference type="RefSeq" id="XP_060359633.1">
    <property type="nucleotide sequence ID" value="XM_060509328.1"/>
</dbReference>
<keyword evidence="3" id="KW-1185">Reference proteome</keyword>
<organism evidence="2 3">
    <name type="scientific">Glomerella acutata</name>
    <name type="common">Colletotrichum acutatum</name>
    <dbReference type="NCBI Taxonomy" id="27357"/>
    <lineage>
        <taxon>Eukaryota</taxon>
        <taxon>Fungi</taxon>
        <taxon>Dikarya</taxon>
        <taxon>Ascomycota</taxon>
        <taxon>Pezizomycotina</taxon>
        <taxon>Sordariomycetes</taxon>
        <taxon>Hypocreomycetidae</taxon>
        <taxon>Glomerellales</taxon>
        <taxon>Glomerellaceae</taxon>
        <taxon>Colletotrichum</taxon>
        <taxon>Colletotrichum acutatum species complex</taxon>
    </lineage>
</organism>
<evidence type="ECO:0000313" key="2">
    <source>
        <dbReference type="EMBL" id="KAK1713307.1"/>
    </source>
</evidence>
<name>A0AAD8XCJ4_GLOAC</name>
<dbReference type="GeneID" id="85393227"/>
<feature type="region of interest" description="Disordered" evidence="1">
    <location>
        <begin position="24"/>
        <end position="58"/>
    </location>
</feature>
<sequence length="58" mass="6633">MKLERVSLQLPMCVSICKVRKRWKDGRTETKTKRNHPSGPELGNVPCENGELIQSPKQ</sequence>
<comment type="caution">
    <text evidence="2">The sequence shown here is derived from an EMBL/GenBank/DDBJ whole genome shotgun (WGS) entry which is preliminary data.</text>
</comment>